<dbReference type="eggNOG" id="COG0381">
    <property type="taxonomic scope" value="Bacteria"/>
</dbReference>
<dbReference type="PANTHER" id="PTHR43174">
    <property type="entry name" value="UDP-N-ACETYLGLUCOSAMINE 2-EPIMERASE"/>
    <property type="match status" value="1"/>
</dbReference>
<dbReference type="Pfam" id="PF02350">
    <property type="entry name" value="Epimerase_2"/>
    <property type="match status" value="1"/>
</dbReference>
<keyword evidence="1 3" id="KW-0413">Isomerase</keyword>
<dbReference type="PANTHER" id="PTHR43174:SF1">
    <property type="entry name" value="UDP-N-ACETYLGLUCOSAMINE 2-EPIMERASE"/>
    <property type="match status" value="1"/>
</dbReference>
<dbReference type="CDD" id="cd03786">
    <property type="entry name" value="GTB_UDP-GlcNAc_2-Epimerase"/>
    <property type="match status" value="1"/>
</dbReference>
<dbReference type="SUPFAM" id="SSF53756">
    <property type="entry name" value="UDP-Glycosyltransferase/glycogen phosphorylase"/>
    <property type="match status" value="1"/>
</dbReference>
<dbReference type="EC" id="5.1.3.14" evidence="3"/>
<dbReference type="RefSeq" id="WP_012209099.1">
    <property type="nucleotide sequence ID" value="NC_010003.1"/>
</dbReference>
<evidence type="ECO:0000259" key="2">
    <source>
        <dbReference type="Pfam" id="PF02350"/>
    </source>
</evidence>
<proteinExistence type="inferred from homology"/>
<gene>
    <name evidence="3" type="ordered locus">Pmob_1288</name>
</gene>
<evidence type="ECO:0000256" key="1">
    <source>
        <dbReference type="RuleBase" id="RU003513"/>
    </source>
</evidence>
<accession>A9BGF0</accession>
<name>A9BGF0_PETMO</name>
<sequence length="357" mass="40700">MKLLSLIGARPQIIKEAILNKEFEKKGIKEILVHSGQHYDFNMSDVFFKVLNIRKADYNLGVGSATHAQMTAKTMIEFEKVVLKEHPDIILVYGDTNTTLAGAIVGAKLKIPVAHVEAGIRQEPKDMPEEINRVLTDRISKYLFCPSELAVNNLKKEGITEGVYFTGDIMYDLFLKMKPYFKEDIIDELNLEENKYIVTTIHRDFNTDSKEKLESILKELDKITKEIKVVFPIHPRTKKRIGEFNFNEYTKNILLIEPLDYLSMMGLVQKSHLVITDSGGLQKEAYFAGKKAIVVMPDTGWRELTQASWNVLSEPNEIKNKFHHIMSNEISSNVENIYGDGKAGEKVVTYLESNIVK</sequence>
<dbReference type="InterPro" id="IPR029767">
    <property type="entry name" value="WecB-like"/>
</dbReference>
<dbReference type="OrthoDB" id="9803238at2"/>
<dbReference type="NCBIfam" id="TIGR00236">
    <property type="entry name" value="wecB"/>
    <property type="match status" value="1"/>
</dbReference>
<dbReference type="HOGENOM" id="CLU_041674_0_1_0"/>
<dbReference type="GO" id="GO:0008761">
    <property type="term" value="F:UDP-N-acetylglucosamine 2-epimerase activity"/>
    <property type="evidence" value="ECO:0007669"/>
    <property type="project" value="UniProtKB-EC"/>
</dbReference>
<dbReference type="InterPro" id="IPR003331">
    <property type="entry name" value="UDP_GlcNAc_Epimerase_2_dom"/>
</dbReference>
<comment type="similarity">
    <text evidence="1">Belongs to the UDP-N-acetylglucosamine 2-epimerase family.</text>
</comment>
<dbReference type="EMBL" id="CP000879">
    <property type="protein sequence ID" value="ABX32000.1"/>
    <property type="molecule type" value="Genomic_DNA"/>
</dbReference>
<evidence type="ECO:0000313" key="4">
    <source>
        <dbReference type="Proteomes" id="UP000000789"/>
    </source>
</evidence>
<dbReference type="Gene3D" id="3.40.50.2000">
    <property type="entry name" value="Glycogen Phosphorylase B"/>
    <property type="match status" value="2"/>
</dbReference>
<protein>
    <submittedName>
        <fullName evidence="3">UDP-N-acetylglucosamine 2-epimerase</fullName>
        <ecNumber evidence="3">5.1.3.14</ecNumber>
    </submittedName>
</protein>
<evidence type="ECO:0000313" key="3">
    <source>
        <dbReference type="EMBL" id="ABX32000.1"/>
    </source>
</evidence>
<dbReference type="KEGG" id="pmo:Pmob_1288"/>
<dbReference type="STRING" id="403833.Pmob_1288"/>
<dbReference type="AlphaFoldDB" id="A9BGF0"/>
<feature type="domain" description="UDP-N-acetylglucosamine 2-epimerase" evidence="2">
    <location>
        <begin position="25"/>
        <end position="351"/>
    </location>
</feature>
<organism evidence="3 4">
    <name type="scientific">Petrotoga mobilis (strain DSM 10674 / SJ95)</name>
    <dbReference type="NCBI Taxonomy" id="403833"/>
    <lineage>
        <taxon>Bacteria</taxon>
        <taxon>Thermotogati</taxon>
        <taxon>Thermotogota</taxon>
        <taxon>Thermotogae</taxon>
        <taxon>Petrotogales</taxon>
        <taxon>Petrotogaceae</taxon>
        <taxon>Petrotoga</taxon>
    </lineage>
</organism>
<keyword evidence="4" id="KW-1185">Reference proteome</keyword>
<reference evidence="3" key="1">
    <citation type="submission" date="2007-11" db="EMBL/GenBank/DDBJ databases">
        <title>Complete sequence of Petroga mobilis SJ95.</title>
        <authorList>
            <consortium name="US DOE Joint Genome Institute"/>
            <person name="Copeland A."/>
            <person name="Lucas S."/>
            <person name="Lapidus A."/>
            <person name="Barry K."/>
            <person name="Glavina del Rio T."/>
            <person name="Dalin E."/>
            <person name="Tice H."/>
            <person name="Pitluck S."/>
            <person name="Meincke L."/>
            <person name="Brettin T."/>
            <person name="Bruce D."/>
            <person name="Detter J.C."/>
            <person name="Han C."/>
            <person name="Kuske C.R."/>
            <person name="Schmutz J."/>
            <person name="Larimer F."/>
            <person name="Land M."/>
            <person name="Hauser L."/>
            <person name="Kyrpides N."/>
            <person name="Mikhailova N."/>
            <person name="Noll K."/>
            <person name="Richardson P."/>
        </authorList>
    </citation>
    <scope>NUCLEOTIDE SEQUENCE [LARGE SCALE GENOMIC DNA]</scope>
    <source>
        <strain evidence="3">SJ95</strain>
    </source>
</reference>
<dbReference type="Proteomes" id="UP000000789">
    <property type="component" value="Chromosome"/>
</dbReference>